<evidence type="ECO:0000256" key="2">
    <source>
        <dbReference type="ARBA" id="ARBA00009976"/>
    </source>
</evidence>
<keyword evidence="3" id="KW-0762">Sugar transport</keyword>
<evidence type="ECO:0000313" key="9">
    <source>
        <dbReference type="Proteomes" id="UP000194236"/>
    </source>
</evidence>
<feature type="transmembrane region" description="Helical" evidence="7">
    <location>
        <begin position="244"/>
        <end position="261"/>
    </location>
</feature>
<dbReference type="GO" id="GO:0015165">
    <property type="term" value="F:pyrimidine nucleotide-sugar transmembrane transporter activity"/>
    <property type="evidence" value="ECO:0007669"/>
    <property type="project" value="InterPro"/>
</dbReference>
<feature type="transmembrane region" description="Helical" evidence="7">
    <location>
        <begin position="346"/>
        <end position="364"/>
    </location>
</feature>
<dbReference type="Pfam" id="PF04142">
    <property type="entry name" value="Nuc_sug_transp"/>
    <property type="match status" value="1"/>
</dbReference>
<evidence type="ECO:0000256" key="6">
    <source>
        <dbReference type="ARBA" id="ARBA00023136"/>
    </source>
</evidence>
<keyword evidence="9" id="KW-1185">Reference proteome</keyword>
<dbReference type="Proteomes" id="UP000194236">
    <property type="component" value="Unassembled WGS sequence"/>
</dbReference>
<dbReference type="SUPFAM" id="SSF103481">
    <property type="entry name" value="Multidrug resistance efflux transporter EmrE"/>
    <property type="match status" value="1"/>
</dbReference>
<comment type="subcellular location">
    <subcellularLocation>
        <location evidence="1">Membrane</location>
        <topology evidence="1">Multi-pass membrane protein</topology>
    </subcellularLocation>
</comment>
<keyword evidence="4 7" id="KW-0812">Transmembrane</keyword>
<keyword evidence="5 7" id="KW-1133">Transmembrane helix</keyword>
<feature type="transmembrane region" description="Helical" evidence="7">
    <location>
        <begin position="121"/>
        <end position="141"/>
    </location>
</feature>
<dbReference type="InterPro" id="IPR007271">
    <property type="entry name" value="Nuc_sug_transpt"/>
</dbReference>
<feature type="transmembrane region" description="Helical" evidence="7">
    <location>
        <begin position="46"/>
        <end position="64"/>
    </location>
</feature>
<evidence type="ECO:0000256" key="4">
    <source>
        <dbReference type="ARBA" id="ARBA00022692"/>
    </source>
</evidence>
<accession>A0A1Y3B0L9</accession>
<feature type="transmembrane region" description="Helical" evidence="7">
    <location>
        <begin position="205"/>
        <end position="224"/>
    </location>
</feature>
<evidence type="ECO:0000256" key="3">
    <source>
        <dbReference type="ARBA" id="ARBA00022597"/>
    </source>
</evidence>
<dbReference type="GO" id="GO:0000139">
    <property type="term" value="C:Golgi membrane"/>
    <property type="evidence" value="ECO:0007669"/>
    <property type="project" value="InterPro"/>
</dbReference>
<feature type="transmembrane region" description="Helical" evidence="7">
    <location>
        <begin position="148"/>
        <end position="170"/>
    </location>
</feature>
<evidence type="ECO:0000256" key="1">
    <source>
        <dbReference type="ARBA" id="ARBA00004141"/>
    </source>
</evidence>
<evidence type="ECO:0000256" key="5">
    <source>
        <dbReference type="ARBA" id="ARBA00022989"/>
    </source>
</evidence>
<dbReference type="PANTHER" id="PTHR13146:SF0">
    <property type="entry name" value="SOLUTE CARRIER FAMILY 35 MEMBER F6"/>
    <property type="match status" value="1"/>
</dbReference>
<name>A0A1Y3B0L9_EURMA</name>
<proteinExistence type="inferred from homology"/>
<organism evidence="8 9">
    <name type="scientific">Euroglyphus maynei</name>
    <name type="common">Mayne's house dust mite</name>
    <dbReference type="NCBI Taxonomy" id="6958"/>
    <lineage>
        <taxon>Eukaryota</taxon>
        <taxon>Metazoa</taxon>
        <taxon>Ecdysozoa</taxon>
        <taxon>Arthropoda</taxon>
        <taxon>Chelicerata</taxon>
        <taxon>Arachnida</taxon>
        <taxon>Acari</taxon>
        <taxon>Acariformes</taxon>
        <taxon>Sarcoptiformes</taxon>
        <taxon>Astigmata</taxon>
        <taxon>Psoroptidia</taxon>
        <taxon>Analgoidea</taxon>
        <taxon>Pyroglyphidae</taxon>
        <taxon>Pyroglyphinae</taxon>
        <taxon>Euroglyphus</taxon>
    </lineage>
</organism>
<evidence type="ECO:0000256" key="7">
    <source>
        <dbReference type="SAM" id="Phobius"/>
    </source>
</evidence>
<keyword evidence="6 7" id="KW-0472">Membrane</keyword>
<gene>
    <name evidence="8" type="ORF">BLA29_005196</name>
</gene>
<feature type="transmembrane region" description="Helical" evidence="7">
    <location>
        <begin position="95"/>
        <end position="115"/>
    </location>
</feature>
<comment type="similarity">
    <text evidence="2">Belongs to the nucleotide-sugar transporter family. SLC35A subfamily.</text>
</comment>
<dbReference type="PANTHER" id="PTHR13146">
    <property type="match status" value="1"/>
</dbReference>
<feature type="transmembrane region" description="Helical" evidence="7">
    <location>
        <begin position="176"/>
        <end position="193"/>
    </location>
</feature>
<comment type="caution">
    <text evidence="8">The sequence shown here is derived from an EMBL/GenBank/DDBJ whole genome shotgun (WGS) entry which is preliminary data.</text>
</comment>
<dbReference type="InterPro" id="IPR037185">
    <property type="entry name" value="EmrE-like"/>
</dbReference>
<evidence type="ECO:0000313" key="8">
    <source>
        <dbReference type="EMBL" id="OTF74331.1"/>
    </source>
</evidence>
<reference evidence="8 9" key="1">
    <citation type="submission" date="2017-03" db="EMBL/GenBank/DDBJ databases">
        <title>Genome Survey of Euroglyphus maynei.</title>
        <authorList>
            <person name="Arlian L.G."/>
            <person name="Morgan M.S."/>
            <person name="Rider S.D."/>
        </authorList>
    </citation>
    <scope>NUCLEOTIDE SEQUENCE [LARGE SCALE GENOMIC DNA]</scope>
    <source>
        <strain evidence="8">Arlian Lab</strain>
        <tissue evidence="8">Whole body</tissue>
    </source>
</reference>
<sequence length="398" mass="45079">MAWTKYQLFLAALMIITGSINTLATKWADDSVSKGRDNKIKKFNHPFLQAVAMFLGEFLCFLVYKLMFRYYMRRNDNNEEELPDSIKGNRKFNPFIFMIPALCDMTATSIMYIGLNMTSSSSFQMLRGALIIFTGIFSIIFRKRRLRLYHWIGMFLVTGGLVIVGKLVIIDLALKQLLILFLFFFRIGLSDMLSQKDNSEKNNSTIGNILIMLAQLVVATQMIVEEKYVSDSNVSSLHAVGWEGIFGFTILSILLVPMYFIKIGGKMFETNPEGQIEDAIDGFYQIFNSWEVACGISGTILSIAFFNFAGISVTKQLSATTRTVLDSVRTIIIWMFSLAIREESFSFYKLGGFFVLLIGMAIYNEVFNGLCRKRSESLVIDDAEGEEVEAAYSQDIIS</sequence>
<keyword evidence="3" id="KW-0813">Transport</keyword>
<dbReference type="OrthoDB" id="29773at2759"/>
<dbReference type="EMBL" id="MUJZ01047611">
    <property type="protein sequence ID" value="OTF74331.1"/>
    <property type="molecule type" value="Genomic_DNA"/>
</dbReference>
<dbReference type="AlphaFoldDB" id="A0A1Y3B0L9"/>
<protein>
    <submittedName>
        <fullName evidence="8">Transmembrane protein C2orf18-like protein</fullName>
    </submittedName>
</protein>